<dbReference type="GO" id="GO:0016787">
    <property type="term" value="F:hydrolase activity"/>
    <property type="evidence" value="ECO:0007669"/>
    <property type="project" value="UniProtKB-KW"/>
</dbReference>
<proteinExistence type="inferred from homology"/>
<dbReference type="AlphaFoldDB" id="A0A9W9PB06"/>
<dbReference type="InterPro" id="IPR022383">
    <property type="entry name" value="Lactate/malate_DH_C"/>
</dbReference>
<evidence type="ECO:0000256" key="1">
    <source>
        <dbReference type="ARBA" id="ARBA00023002"/>
    </source>
</evidence>
<dbReference type="PRINTS" id="PR00086">
    <property type="entry name" value="LLDHDRGNASE"/>
</dbReference>
<comment type="similarity">
    <text evidence="5">Belongs to the LDH/MDH superfamily.</text>
</comment>
<evidence type="ECO:0000313" key="8">
    <source>
        <dbReference type="EMBL" id="KAJ5240701.1"/>
    </source>
</evidence>
<feature type="binding site" evidence="4">
    <location>
        <begin position="110"/>
        <end position="112"/>
    </location>
    <ligand>
        <name>NAD(+)</name>
        <dbReference type="ChEBI" id="CHEBI:57540"/>
    </ligand>
</feature>
<dbReference type="RefSeq" id="XP_056503706.1">
    <property type="nucleotide sequence ID" value="XM_056641212.1"/>
</dbReference>
<dbReference type="InterPro" id="IPR001236">
    <property type="entry name" value="Lactate/malate_DH_N"/>
</dbReference>
<dbReference type="EMBL" id="JAPQKT010000002">
    <property type="protein sequence ID" value="KAJ5240701.1"/>
    <property type="molecule type" value="Genomic_DNA"/>
</dbReference>
<reference evidence="8" key="1">
    <citation type="submission" date="2022-11" db="EMBL/GenBank/DDBJ databases">
        <authorList>
            <person name="Petersen C."/>
        </authorList>
    </citation>
    <scope>NUCLEOTIDE SEQUENCE</scope>
    <source>
        <strain evidence="8">IBT 23319</strain>
    </source>
</reference>
<feature type="domain" description="Lactate/malate dehydrogenase N-terminal" evidence="6">
    <location>
        <begin position="10"/>
        <end position="134"/>
    </location>
</feature>
<organism evidence="8 9">
    <name type="scientific">Penicillium citrinum</name>
    <dbReference type="NCBI Taxonomy" id="5077"/>
    <lineage>
        <taxon>Eukaryota</taxon>
        <taxon>Fungi</taxon>
        <taxon>Dikarya</taxon>
        <taxon>Ascomycota</taxon>
        <taxon>Pezizomycotina</taxon>
        <taxon>Eurotiomycetes</taxon>
        <taxon>Eurotiomycetidae</taxon>
        <taxon>Eurotiales</taxon>
        <taxon>Aspergillaceae</taxon>
        <taxon>Penicillium</taxon>
    </lineage>
</organism>
<evidence type="ECO:0000259" key="6">
    <source>
        <dbReference type="Pfam" id="PF00056"/>
    </source>
</evidence>
<keyword evidence="9" id="KW-1185">Reference proteome</keyword>
<feature type="binding site" evidence="4">
    <location>
        <begin position="15"/>
        <end position="20"/>
    </location>
    <ligand>
        <name>NAD(+)</name>
        <dbReference type="ChEBI" id="CHEBI:57540"/>
    </ligand>
</feature>
<keyword evidence="2 4" id="KW-0520">NAD</keyword>
<dbReference type="GO" id="GO:0004459">
    <property type="term" value="F:L-lactate dehydrogenase (NAD+) activity"/>
    <property type="evidence" value="ECO:0007669"/>
    <property type="project" value="TreeGrafter"/>
</dbReference>
<dbReference type="OrthoDB" id="6270329at2759"/>
<keyword evidence="8" id="KW-0378">Hydrolase</keyword>
<evidence type="ECO:0000313" key="9">
    <source>
        <dbReference type="Proteomes" id="UP001147733"/>
    </source>
</evidence>
<keyword evidence="1 5" id="KW-0560">Oxidoreductase</keyword>
<evidence type="ECO:0000256" key="3">
    <source>
        <dbReference type="PIRSR" id="PIRSR000102-1"/>
    </source>
</evidence>
<name>A0A9W9PB06_PENCI</name>
<dbReference type="SUPFAM" id="SSF51735">
    <property type="entry name" value="NAD(P)-binding Rossmann-fold domains"/>
    <property type="match status" value="1"/>
</dbReference>
<dbReference type="InterPro" id="IPR001557">
    <property type="entry name" value="L-lactate/malate_DH"/>
</dbReference>
<dbReference type="Pfam" id="PF02866">
    <property type="entry name" value="Ldh_1_C"/>
    <property type="match status" value="1"/>
</dbReference>
<dbReference type="Gene3D" id="3.40.50.720">
    <property type="entry name" value="NAD(P)-binding Rossmann-like Domain"/>
    <property type="match status" value="1"/>
</dbReference>
<dbReference type="PANTHER" id="PTHR43128">
    <property type="entry name" value="L-2-HYDROXYCARBOXYLATE DEHYDROGENASE (NAD(P)(+))"/>
    <property type="match status" value="1"/>
</dbReference>
<protein>
    <submittedName>
        <fullName evidence="8">Lactate dehydrogenase/glycoside hydrolase</fullName>
    </submittedName>
</protein>
<dbReference type="Gene3D" id="3.90.110.10">
    <property type="entry name" value="Lactate dehydrogenase/glycoside hydrolase, family 4, C-terminal"/>
    <property type="match status" value="1"/>
</dbReference>
<dbReference type="GeneID" id="81380379"/>
<dbReference type="PANTHER" id="PTHR43128:SF16">
    <property type="entry name" value="L-LACTATE DEHYDROGENASE"/>
    <property type="match status" value="1"/>
</dbReference>
<accession>A0A9W9PB06</accession>
<dbReference type="InterPro" id="IPR015955">
    <property type="entry name" value="Lactate_DH/Glyco_Ohase_4_C"/>
</dbReference>
<dbReference type="InterPro" id="IPR036291">
    <property type="entry name" value="NAD(P)-bd_dom_sf"/>
</dbReference>
<evidence type="ECO:0000256" key="4">
    <source>
        <dbReference type="PIRSR" id="PIRSR000102-3"/>
    </source>
</evidence>
<sequence>MASKTTPAFRIAIIGVGQVGTAAAYSIILASLATELLIVDLDRELRDTEQQYEQLLTRKRAKVNIVVITAGSKYNRGETAVQHTYKKISIVRSIVEEMKPFRSDTILLVVANPVDLLTFFAYELSGLPASQVLGSGTFLDSLRVRNLLAQKIKIAPASIDLYTVGLHGDSQIVAWSDATIGGMPMSKVFGANASECEDATNEGMKRLETMIRVKGSTPLGIGAAVSSICSSITSDQRNIRPICYMQPEWGCCFSMPAVLGRAGVVKKIDMALDSTEKMALEQSVKELKATIENVSQNQ</sequence>
<dbReference type="SUPFAM" id="SSF56327">
    <property type="entry name" value="LDH C-terminal domain-like"/>
    <property type="match status" value="1"/>
</dbReference>
<feature type="domain" description="Lactate/malate dehydrogenase C-terminal" evidence="7">
    <location>
        <begin position="137"/>
        <end position="296"/>
    </location>
</feature>
<gene>
    <name evidence="8" type="ORF">N7469_002292</name>
</gene>
<dbReference type="GO" id="GO:0006089">
    <property type="term" value="P:lactate metabolic process"/>
    <property type="evidence" value="ECO:0007669"/>
    <property type="project" value="TreeGrafter"/>
</dbReference>
<evidence type="ECO:0000259" key="7">
    <source>
        <dbReference type="Pfam" id="PF02866"/>
    </source>
</evidence>
<feature type="active site" description="Proton acceptor" evidence="3">
    <location>
        <position position="167"/>
    </location>
</feature>
<feature type="binding site" evidence="4">
    <location>
        <position position="40"/>
    </location>
    <ligand>
        <name>NAD(+)</name>
        <dbReference type="ChEBI" id="CHEBI:57540"/>
    </ligand>
</feature>
<evidence type="ECO:0000256" key="2">
    <source>
        <dbReference type="ARBA" id="ARBA00023027"/>
    </source>
</evidence>
<dbReference type="Proteomes" id="UP001147733">
    <property type="component" value="Unassembled WGS sequence"/>
</dbReference>
<dbReference type="PIRSF" id="PIRSF000102">
    <property type="entry name" value="Lac_mal_DH"/>
    <property type="match status" value="1"/>
</dbReference>
<evidence type="ECO:0000256" key="5">
    <source>
        <dbReference type="RuleBase" id="RU003369"/>
    </source>
</evidence>
<reference evidence="8" key="2">
    <citation type="journal article" date="2023" name="IMA Fungus">
        <title>Comparative genomic study of the Penicillium genus elucidates a diverse pangenome and 15 lateral gene transfer events.</title>
        <authorList>
            <person name="Petersen C."/>
            <person name="Sorensen T."/>
            <person name="Nielsen M.R."/>
            <person name="Sondergaard T.E."/>
            <person name="Sorensen J.L."/>
            <person name="Fitzpatrick D.A."/>
            <person name="Frisvad J.C."/>
            <person name="Nielsen K.L."/>
        </authorList>
    </citation>
    <scope>NUCLEOTIDE SEQUENCE</scope>
    <source>
        <strain evidence="8">IBT 23319</strain>
    </source>
</reference>
<comment type="caution">
    <text evidence="8">The sequence shown here is derived from an EMBL/GenBank/DDBJ whole genome shotgun (WGS) entry which is preliminary data.</text>
</comment>
<dbReference type="Pfam" id="PF00056">
    <property type="entry name" value="Ldh_1_N"/>
    <property type="match status" value="1"/>
</dbReference>